<sequence>MDIKGIVKNLIRKHKTACPFELAKKLKIEVVFVNLGKKVLGFYTKHNQIPVITINENADSLQQIFILFHEIGHHVLHKDINTPFLSEFTLFSTIKIEIEAHTFALEFLFFNKEVITEEDLEMYGVPKQLALLRKYGS</sequence>
<dbReference type="InterPro" id="IPR010359">
    <property type="entry name" value="IrrE_HExxH"/>
</dbReference>
<proteinExistence type="predicted"/>
<dbReference type="InterPro" id="IPR052345">
    <property type="entry name" value="Rad_response_metalloprotease"/>
</dbReference>
<dbReference type="Proteomes" id="UP001238088">
    <property type="component" value="Unassembled WGS sequence"/>
</dbReference>
<protein>
    <submittedName>
        <fullName evidence="2">Zn-dependent peptidase ImmA (M78 family)</fullName>
    </submittedName>
</protein>
<name>A0ABU0AFF4_9BACI</name>
<dbReference type="EMBL" id="JAUSUB010000006">
    <property type="protein sequence ID" value="MDQ0269980.1"/>
    <property type="molecule type" value="Genomic_DNA"/>
</dbReference>
<dbReference type="Gene3D" id="1.10.10.2910">
    <property type="match status" value="1"/>
</dbReference>
<dbReference type="Pfam" id="PF06114">
    <property type="entry name" value="Peptidase_M78"/>
    <property type="match status" value="1"/>
</dbReference>
<evidence type="ECO:0000259" key="1">
    <source>
        <dbReference type="Pfam" id="PF06114"/>
    </source>
</evidence>
<dbReference type="PANTHER" id="PTHR43236">
    <property type="entry name" value="ANTITOXIN HIGA1"/>
    <property type="match status" value="1"/>
</dbReference>
<evidence type="ECO:0000313" key="3">
    <source>
        <dbReference type="Proteomes" id="UP001238088"/>
    </source>
</evidence>
<organism evidence="2 3">
    <name type="scientific">Cytobacillus purgationiresistens</name>
    <dbReference type="NCBI Taxonomy" id="863449"/>
    <lineage>
        <taxon>Bacteria</taxon>
        <taxon>Bacillati</taxon>
        <taxon>Bacillota</taxon>
        <taxon>Bacilli</taxon>
        <taxon>Bacillales</taxon>
        <taxon>Bacillaceae</taxon>
        <taxon>Cytobacillus</taxon>
    </lineage>
</organism>
<feature type="domain" description="IrrE N-terminal-like" evidence="1">
    <location>
        <begin position="23"/>
        <end position="117"/>
    </location>
</feature>
<accession>A0ABU0AFF4</accession>
<evidence type="ECO:0000313" key="2">
    <source>
        <dbReference type="EMBL" id="MDQ0269980.1"/>
    </source>
</evidence>
<dbReference type="RefSeq" id="WP_307473988.1">
    <property type="nucleotide sequence ID" value="NZ_JAUSUB010000006.1"/>
</dbReference>
<gene>
    <name evidence="2" type="ORF">J2S17_001852</name>
</gene>
<keyword evidence="3" id="KW-1185">Reference proteome</keyword>
<reference evidence="2 3" key="1">
    <citation type="submission" date="2023-07" db="EMBL/GenBank/DDBJ databases">
        <title>Genomic Encyclopedia of Type Strains, Phase IV (KMG-IV): sequencing the most valuable type-strain genomes for metagenomic binning, comparative biology and taxonomic classification.</title>
        <authorList>
            <person name="Goeker M."/>
        </authorList>
    </citation>
    <scope>NUCLEOTIDE SEQUENCE [LARGE SCALE GENOMIC DNA]</scope>
    <source>
        <strain evidence="2 3">DSM 23494</strain>
    </source>
</reference>
<dbReference type="PANTHER" id="PTHR43236:SF2">
    <property type="entry name" value="BLL0069 PROTEIN"/>
    <property type="match status" value="1"/>
</dbReference>
<comment type="caution">
    <text evidence="2">The sequence shown here is derived from an EMBL/GenBank/DDBJ whole genome shotgun (WGS) entry which is preliminary data.</text>
</comment>